<proteinExistence type="predicted"/>
<evidence type="ECO:0000313" key="1">
    <source>
        <dbReference type="EMBL" id="DAF92558.1"/>
    </source>
</evidence>
<name>A0A8S5UDV8_9CAUD</name>
<protein>
    <submittedName>
        <fullName evidence="1">Uncharacterized protein</fullName>
    </submittedName>
</protein>
<sequence>MGEEYYKNEIIKLIEKCDNLHWLKTIYAYISNLLK</sequence>
<dbReference type="EMBL" id="BK016068">
    <property type="protein sequence ID" value="DAF92558.1"/>
    <property type="molecule type" value="Genomic_DNA"/>
</dbReference>
<organism evidence="1">
    <name type="scientific">Siphoviridae sp. ctNLX12</name>
    <dbReference type="NCBI Taxonomy" id="2825469"/>
    <lineage>
        <taxon>Viruses</taxon>
        <taxon>Duplodnaviria</taxon>
        <taxon>Heunggongvirae</taxon>
        <taxon>Uroviricota</taxon>
        <taxon>Caudoviricetes</taxon>
    </lineage>
</organism>
<reference evidence="1" key="1">
    <citation type="journal article" date="2021" name="Proc. Natl. Acad. Sci. U.S.A.">
        <title>A Catalog of Tens of Thousands of Viruses from Human Metagenomes Reveals Hidden Associations with Chronic Diseases.</title>
        <authorList>
            <person name="Tisza M.J."/>
            <person name="Buck C.B."/>
        </authorList>
    </citation>
    <scope>NUCLEOTIDE SEQUENCE</scope>
    <source>
        <strain evidence="1">CtNLX12</strain>
    </source>
</reference>
<accession>A0A8S5UDV8</accession>